<gene>
    <name evidence="1" type="ORF">SAMN05444170_2481</name>
</gene>
<reference evidence="2" key="1">
    <citation type="submission" date="2016-11" db="EMBL/GenBank/DDBJ databases">
        <authorList>
            <person name="Varghese N."/>
            <person name="Submissions S."/>
        </authorList>
    </citation>
    <scope>NUCLEOTIDE SEQUENCE [LARGE SCALE GENOMIC DNA]</scope>
    <source>
        <strain evidence="2">GAS401</strain>
    </source>
</reference>
<name>A0A1M7TRT7_9BRAD</name>
<sequence length="208" mass="23358">MGLPPLLCIPLFEATAKTTSSAIKAVGQFRDVTLSHRASRSCSPWVRRMHFARENTWPASSSRSTSNAKFAPQILRFIVALRREPSFPPDWISRTRLSLNLRRHCLDPPVAVVAAGVRILRSMPCEESFDFTIHPDVPRHALEEVTPGVVRLHADRNSEPCTHSPIRSATFLNCGLSTGLGKPPRRECHGRAWLAQPTNLPLLRRYRP</sequence>
<protein>
    <submittedName>
        <fullName evidence="1">Uncharacterized protein</fullName>
    </submittedName>
</protein>
<dbReference type="AlphaFoldDB" id="A0A1M7TRT7"/>
<organism evidence="1 2">
    <name type="scientific">Bradyrhizobium erythrophlei</name>
    <dbReference type="NCBI Taxonomy" id="1437360"/>
    <lineage>
        <taxon>Bacteria</taxon>
        <taxon>Pseudomonadati</taxon>
        <taxon>Pseudomonadota</taxon>
        <taxon>Alphaproteobacteria</taxon>
        <taxon>Hyphomicrobiales</taxon>
        <taxon>Nitrobacteraceae</taxon>
        <taxon>Bradyrhizobium</taxon>
    </lineage>
</organism>
<dbReference type="EMBL" id="LT670849">
    <property type="protein sequence ID" value="SHN73452.1"/>
    <property type="molecule type" value="Genomic_DNA"/>
</dbReference>
<evidence type="ECO:0000313" key="1">
    <source>
        <dbReference type="EMBL" id="SHN73452.1"/>
    </source>
</evidence>
<accession>A0A1M7TRT7</accession>
<proteinExistence type="predicted"/>
<evidence type="ECO:0000313" key="2">
    <source>
        <dbReference type="Proteomes" id="UP000184096"/>
    </source>
</evidence>
<dbReference type="Proteomes" id="UP000184096">
    <property type="component" value="Chromosome I"/>
</dbReference>
<keyword evidence="2" id="KW-1185">Reference proteome</keyword>